<dbReference type="EMBL" id="LN854668">
    <property type="protein sequence ID" value="CRZ21705.1"/>
    <property type="molecule type" value="Genomic_DNA"/>
</dbReference>
<comment type="similarity">
    <text evidence="2">Belongs to the UbiA prenyltransferase family.</text>
</comment>
<evidence type="ECO:0000256" key="7">
    <source>
        <dbReference type="ARBA" id="ARBA00022946"/>
    </source>
</evidence>
<dbReference type="PANTHER" id="PTHR43448">
    <property type="entry name" value="PROTOHEME IX FARNESYLTRANSFERASE, MITOCHONDRIAL"/>
    <property type="match status" value="1"/>
</dbReference>
<dbReference type="OMA" id="HFWAIGW"/>
<dbReference type="InterPro" id="IPR000537">
    <property type="entry name" value="UbiA_prenyltransferase"/>
</dbReference>
<reference evidence="15" key="1">
    <citation type="journal article" date="2007" name="Science">
        <title>Draft genome of the filarial nematode parasite Brugia malayi.</title>
        <authorList>
            <person name="Ghedin E."/>
            <person name="Wang S."/>
            <person name="Spiro D."/>
            <person name="Caler E."/>
            <person name="Zhao Q."/>
            <person name="Crabtree J."/>
            <person name="Allen J.E."/>
            <person name="Delcher A.L."/>
            <person name="Guiliano D.B."/>
            <person name="Miranda-Saavedra D."/>
            <person name="Angiuoli S.V."/>
            <person name="Creasy T."/>
            <person name="Amedeo P."/>
            <person name="Haas B."/>
            <person name="El-Sayed N.M."/>
            <person name="Wortman J.R."/>
            <person name="Feldblyum T."/>
            <person name="Tallon L."/>
            <person name="Schatz M."/>
            <person name="Shumway M."/>
            <person name="Koo H."/>
            <person name="Salzberg S.L."/>
            <person name="Schobel S."/>
            <person name="Pertea M."/>
            <person name="Pop M."/>
            <person name="White O."/>
            <person name="Barton G.J."/>
            <person name="Carlow C.K."/>
            <person name="Crawford M.J."/>
            <person name="Daub J."/>
            <person name="Dimmic M.W."/>
            <person name="Estes C.F."/>
            <person name="Foster J.M."/>
            <person name="Ganatra M."/>
            <person name="Gregory W.F."/>
            <person name="Johnson N.M."/>
            <person name="Jin J."/>
            <person name="Komuniecki R."/>
            <person name="Korf I."/>
            <person name="Kumar S."/>
            <person name="Laney S."/>
            <person name="Li B.W."/>
            <person name="Li W."/>
            <person name="Lindblom T.H."/>
            <person name="Lustigman S."/>
            <person name="Ma D."/>
            <person name="Maina C.V."/>
            <person name="Martin D.M."/>
            <person name="McCarter J.P."/>
            <person name="McReynolds L."/>
            <person name="Mitreva M."/>
            <person name="Nutman T.B."/>
            <person name="Parkinson J."/>
            <person name="Peregrin-Alvarez J.M."/>
            <person name="Poole C."/>
            <person name="Ren Q."/>
            <person name="Saunders L."/>
            <person name="Sluder A.E."/>
            <person name="Smith K."/>
            <person name="Stanke M."/>
            <person name="Unnasch T.R."/>
            <person name="Ware J."/>
            <person name="Wei A.D."/>
            <person name="Weil G."/>
            <person name="Williams D.J."/>
            <person name="Zhang Y."/>
            <person name="Williams S.A."/>
            <person name="Fraser-Liggett C."/>
            <person name="Slatko B."/>
            <person name="Blaxter M.L."/>
            <person name="Scott A.L."/>
        </authorList>
    </citation>
    <scope>NUCLEOTIDE SEQUENCE</scope>
    <source>
        <strain evidence="15">FR3</strain>
    </source>
</reference>
<feature type="transmembrane region" description="Helical" evidence="14">
    <location>
        <begin position="237"/>
        <end position="256"/>
    </location>
</feature>
<accession>A0A0H5RZP1</accession>
<evidence type="ECO:0000256" key="9">
    <source>
        <dbReference type="ARBA" id="ARBA00023128"/>
    </source>
</evidence>
<feature type="transmembrane region" description="Helical" evidence="14">
    <location>
        <begin position="211"/>
        <end position="230"/>
    </location>
</feature>
<dbReference type="AlphaFoldDB" id="A0A0H5RZP1"/>
<evidence type="ECO:0000256" key="10">
    <source>
        <dbReference type="ARBA" id="ARBA00023133"/>
    </source>
</evidence>
<evidence type="ECO:0000256" key="3">
    <source>
        <dbReference type="ARBA" id="ARBA00012292"/>
    </source>
</evidence>
<dbReference type="FunFam" id="1.10.357.140:FF:000004">
    <property type="entry name" value="Protoheme IX farnesyltransferase, mitochondrial"/>
    <property type="match status" value="1"/>
</dbReference>
<evidence type="ECO:0000256" key="4">
    <source>
        <dbReference type="ARBA" id="ARBA00016335"/>
    </source>
</evidence>
<feature type="transmembrane region" description="Helical" evidence="14">
    <location>
        <begin position="184"/>
        <end position="205"/>
    </location>
</feature>
<proteinExistence type="inferred from homology"/>
<dbReference type="HAMAP" id="MF_00154">
    <property type="entry name" value="CyoE_CtaB"/>
    <property type="match status" value="1"/>
</dbReference>
<dbReference type="CDD" id="cd13957">
    <property type="entry name" value="PT_UbiA_Cox10"/>
    <property type="match status" value="1"/>
</dbReference>
<keyword evidence="8 14" id="KW-1133">Transmembrane helix</keyword>
<name>A0A0H5RZP1_BRUMA</name>
<protein>
    <recommendedName>
        <fullName evidence="4">Protoheme IX farnesyltransferase, mitochondrial</fullName>
        <ecNumber evidence="3">2.5.1.141</ecNumber>
    </recommendedName>
    <alternativeName>
        <fullName evidence="12">Heme O synthase</fullName>
    </alternativeName>
</protein>
<keyword evidence="6 14" id="KW-0812">Transmembrane</keyword>
<dbReference type="GO" id="GO:0006784">
    <property type="term" value="P:heme A biosynthetic process"/>
    <property type="evidence" value="ECO:0007669"/>
    <property type="project" value="TreeGrafter"/>
</dbReference>
<feature type="transmembrane region" description="Helical" evidence="14">
    <location>
        <begin position="365"/>
        <end position="385"/>
    </location>
</feature>
<dbReference type="Gene3D" id="1.10.357.140">
    <property type="entry name" value="UbiA prenyltransferase"/>
    <property type="match status" value="1"/>
</dbReference>
<dbReference type="GO" id="GO:0031966">
    <property type="term" value="C:mitochondrial membrane"/>
    <property type="evidence" value="ECO:0007669"/>
    <property type="project" value="UniProtKB-SubCell"/>
</dbReference>
<gene>
    <name evidence="16" type="primary">bma-cox-10</name>
    <name evidence="15" type="synonym">Bma-cox-10</name>
    <name evidence="16" type="ORF">Bm6580</name>
    <name evidence="15" type="ORF">BM_Bm6580</name>
</gene>
<keyword evidence="9" id="KW-0496">Mitochondrion</keyword>
<keyword evidence="5" id="KW-0808">Transferase</keyword>
<sequence length="391" mass="43431">MRAGTLTSHFSFLLFHQGWKALQLLKETTLMLLPGYLVCRLCVSYMPIVSWKRGTAALPKICTGTEKIIPLRFARAEEPKSSERRLKLVIRPTPEDGWYVIQQNGLLKSYLQLSKARLTAMVTTTTVSGFIMAPVDLSLSPLMACTIGTALLSASANTFNHLLETPYDAQMRRTQSRLLVVHRFSPFHAVGFALSTAMAGMATLWTGCNPLTAALGLLNAFLYAGVYTPMKRYSIGCTWVGAVVGAMPPLMGYAGATGSIQPASLVLAALLYCWQFPHFNALSWNLRADYTRAGYRVMCAANQRLCRFTSLRYSAVILLLCSLGAPSANLTKWFFAVESLPFNSLLLYLSYKFYRHPDAKTSRTLFHYTLLHLPLIMMLMTVSKFGDGLNE</sequence>
<feature type="transmembrane region" description="Helical" evidence="14">
    <location>
        <begin position="333"/>
        <end position="353"/>
    </location>
</feature>
<organism evidence="15">
    <name type="scientific">Brugia malayi</name>
    <name type="common">Filarial nematode worm</name>
    <dbReference type="NCBI Taxonomy" id="6279"/>
    <lineage>
        <taxon>Eukaryota</taxon>
        <taxon>Metazoa</taxon>
        <taxon>Ecdysozoa</taxon>
        <taxon>Nematoda</taxon>
        <taxon>Chromadorea</taxon>
        <taxon>Rhabditida</taxon>
        <taxon>Spirurina</taxon>
        <taxon>Spiruromorpha</taxon>
        <taxon>Filarioidea</taxon>
        <taxon>Onchocercidae</taxon>
        <taxon>Brugia</taxon>
    </lineage>
</organism>
<reference evidence="15" key="2">
    <citation type="submission" date="2012-12" db="EMBL/GenBank/DDBJ databases">
        <authorList>
            <person name="Gao Y.W."/>
            <person name="Fan S.T."/>
            <person name="Sun H.T."/>
            <person name="Wang Z."/>
            <person name="Gao X.L."/>
            <person name="Li Y.G."/>
            <person name="Wang T.C."/>
            <person name="Zhang K."/>
            <person name="Xu W.W."/>
            <person name="Yu Z.J."/>
            <person name="Xia X.Z."/>
        </authorList>
    </citation>
    <scope>NUCLEOTIDE SEQUENCE</scope>
    <source>
        <strain evidence="15">FR3</strain>
    </source>
</reference>
<dbReference type="PANTHER" id="PTHR43448:SF2">
    <property type="entry name" value="PROTOHEME IX FARNESYLTRANSFERASE, MITOCHONDRIAL"/>
    <property type="match status" value="1"/>
</dbReference>
<dbReference type="EC" id="2.5.1.141" evidence="3"/>
<keyword evidence="7" id="KW-0809">Transit peptide</keyword>
<evidence type="ECO:0000313" key="16">
    <source>
        <dbReference type="WormBase" id="Bm6580"/>
    </source>
</evidence>
<evidence type="ECO:0000256" key="12">
    <source>
        <dbReference type="ARBA" id="ARBA00030253"/>
    </source>
</evidence>
<evidence type="ECO:0000256" key="8">
    <source>
        <dbReference type="ARBA" id="ARBA00022989"/>
    </source>
</evidence>
<dbReference type="InterPro" id="IPR006369">
    <property type="entry name" value="Protohaem_IX_farnesylTrfase"/>
</dbReference>
<feature type="transmembrane region" description="Helical" evidence="14">
    <location>
        <begin position="262"/>
        <end position="284"/>
    </location>
</feature>
<comment type="subcellular location">
    <subcellularLocation>
        <location evidence="1">Mitochondrion membrane</location>
        <topology evidence="1">Multi-pass membrane protein</topology>
    </subcellularLocation>
</comment>
<evidence type="ECO:0000256" key="5">
    <source>
        <dbReference type="ARBA" id="ARBA00022679"/>
    </source>
</evidence>
<evidence type="ECO:0000256" key="6">
    <source>
        <dbReference type="ARBA" id="ARBA00022692"/>
    </source>
</evidence>
<evidence type="ECO:0000256" key="1">
    <source>
        <dbReference type="ARBA" id="ARBA00004225"/>
    </source>
</evidence>
<dbReference type="NCBIfam" id="TIGR01473">
    <property type="entry name" value="cyoE_ctaB"/>
    <property type="match status" value="1"/>
</dbReference>
<keyword evidence="11 14" id="KW-0472">Membrane</keyword>
<dbReference type="WormBase" id="Bm6580">
    <property type="protein sequence ID" value="BM48843"/>
    <property type="gene ID" value="WBGene00226841"/>
    <property type="gene designation" value="Bma-cox-10"/>
</dbReference>
<dbReference type="InterPro" id="IPR044878">
    <property type="entry name" value="UbiA_sf"/>
</dbReference>
<dbReference type="Pfam" id="PF01040">
    <property type="entry name" value="UbiA"/>
    <property type="match status" value="1"/>
</dbReference>
<evidence type="ECO:0000256" key="13">
    <source>
        <dbReference type="ARBA" id="ARBA00047690"/>
    </source>
</evidence>
<evidence type="ECO:0000313" key="15">
    <source>
        <dbReference type="EMBL" id="CRZ21705.1"/>
    </source>
</evidence>
<evidence type="ECO:0000256" key="11">
    <source>
        <dbReference type="ARBA" id="ARBA00023136"/>
    </source>
</evidence>
<comment type="catalytic activity">
    <reaction evidence="13">
        <text>heme b + (2E,6E)-farnesyl diphosphate + H2O = Fe(II)-heme o + diphosphate</text>
        <dbReference type="Rhea" id="RHEA:28070"/>
        <dbReference type="ChEBI" id="CHEBI:15377"/>
        <dbReference type="ChEBI" id="CHEBI:33019"/>
        <dbReference type="ChEBI" id="CHEBI:60344"/>
        <dbReference type="ChEBI" id="CHEBI:60530"/>
        <dbReference type="ChEBI" id="CHEBI:175763"/>
        <dbReference type="EC" id="2.5.1.141"/>
    </reaction>
</comment>
<keyword evidence="10" id="KW-0350">Heme biosynthesis</keyword>
<dbReference type="GO" id="GO:0008495">
    <property type="term" value="F:protoheme IX farnesyltransferase activity"/>
    <property type="evidence" value="ECO:0007669"/>
    <property type="project" value="UniProtKB-EC"/>
</dbReference>
<evidence type="ECO:0000256" key="14">
    <source>
        <dbReference type="SAM" id="Phobius"/>
    </source>
</evidence>
<feature type="transmembrane region" description="Helical" evidence="14">
    <location>
        <begin position="305"/>
        <end position="327"/>
    </location>
</feature>
<evidence type="ECO:0000256" key="2">
    <source>
        <dbReference type="ARBA" id="ARBA00005985"/>
    </source>
</evidence>